<dbReference type="Proteomes" id="UP001550628">
    <property type="component" value="Unassembled WGS sequence"/>
</dbReference>
<feature type="transmembrane region" description="Helical" evidence="6">
    <location>
        <begin position="7"/>
        <end position="24"/>
    </location>
</feature>
<keyword evidence="3 6" id="KW-0812">Transmembrane</keyword>
<feature type="transmembrane region" description="Helical" evidence="6">
    <location>
        <begin position="30"/>
        <end position="51"/>
    </location>
</feature>
<keyword evidence="9" id="KW-1185">Reference proteome</keyword>
<feature type="transmembrane region" description="Helical" evidence="6">
    <location>
        <begin position="319"/>
        <end position="339"/>
    </location>
</feature>
<feature type="transmembrane region" description="Helical" evidence="6">
    <location>
        <begin position="58"/>
        <end position="76"/>
    </location>
</feature>
<proteinExistence type="predicted"/>
<sequence length="467" mass="48761">MLLEIFSISYMMVATALPAISAHFQTAQIAWTVTAFALSGAVVSPLVAKLALMYGKRLILTVCVGIASVGALVSAVAPSFAILLAGRAIFGFLVPCLFLSYLLIRDVFPPRTVPLAISIVTSGMGLIAIPAPFLTGWLLTEFGFRSVFWFFFVATIVLVWLIRFFVDESTVRVQSRLDIVGATLLGGGVAGVLIAISFGPKWGWTASGTALFLLGGLALLGVWAFSAKRIPDPLIDLTVLVRRSVLLTVTSSGIVYGISGLFGTLFPTMVMVPIALDLGYGWGLSAEEFALHQLPVAVAIVISGVVAGMLMSRRMTPRIALIAGLSVSVVGFALMAMAHGDLTTVVLISAVVGVGQGMTYSAVPNLIVTTVEVEHQAEAASIVSVAKGMFSATMALVVFTVLNNSFVATTVEGAPFYSYPGFTAAFAVGACVSGVGVVLALALPRRGSVEVAGGVPDDRAPEHVVAR</sequence>
<evidence type="ECO:0000259" key="7">
    <source>
        <dbReference type="PROSITE" id="PS50850"/>
    </source>
</evidence>
<reference evidence="8 9" key="1">
    <citation type="submission" date="2024-06" db="EMBL/GenBank/DDBJ databases">
        <title>The Natural Products Discovery Center: Release of the First 8490 Sequenced Strains for Exploring Actinobacteria Biosynthetic Diversity.</title>
        <authorList>
            <person name="Kalkreuter E."/>
            <person name="Kautsar S.A."/>
            <person name="Yang D."/>
            <person name="Bader C.D."/>
            <person name="Teijaro C.N."/>
            <person name="Fluegel L."/>
            <person name="Davis C.M."/>
            <person name="Simpson J.R."/>
            <person name="Lauterbach L."/>
            <person name="Steele A.D."/>
            <person name="Gui C."/>
            <person name="Meng S."/>
            <person name="Li G."/>
            <person name="Viehrig K."/>
            <person name="Ye F."/>
            <person name="Su P."/>
            <person name="Kiefer A.F."/>
            <person name="Nichols A."/>
            <person name="Cepeda A.J."/>
            <person name="Yan W."/>
            <person name="Fan B."/>
            <person name="Jiang Y."/>
            <person name="Adhikari A."/>
            <person name="Zheng C.-J."/>
            <person name="Schuster L."/>
            <person name="Cowan T.M."/>
            <person name="Smanski M.J."/>
            <person name="Chevrette M.G."/>
            <person name="De Carvalho L.P.S."/>
            <person name="Shen B."/>
        </authorList>
    </citation>
    <scope>NUCLEOTIDE SEQUENCE [LARGE SCALE GENOMIC DNA]</scope>
    <source>
        <strain evidence="8 9">NPDC019708</strain>
    </source>
</reference>
<feature type="transmembrane region" description="Helical" evidence="6">
    <location>
        <begin position="290"/>
        <end position="312"/>
    </location>
</feature>
<evidence type="ECO:0000313" key="8">
    <source>
        <dbReference type="EMBL" id="MEU1953526.1"/>
    </source>
</evidence>
<evidence type="ECO:0000256" key="2">
    <source>
        <dbReference type="ARBA" id="ARBA00022448"/>
    </source>
</evidence>
<dbReference type="SUPFAM" id="SSF103473">
    <property type="entry name" value="MFS general substrate transporter"/>
    <property type="match status" value="2"/>
</dbReference>
<feature type="transmembrane region" description="Helical" evidence="6">
    <location>
        <begin position="82"/>
        <end position="103"/>
    </location>
</feature>
<accession>A0ABV2WRN7</accession>
<evidence type="ECO:0000256" key="4">
    <source>
        <dbReference type="ARBA" id="ARBA00022989"/>
    </source>
</evidence>
<gene>
    <name evidence="8" type="ORF">ABZ510_16870</name>
</gene>
<dbReference type="RefSeq" id="WP_357114194.1">
    <property type="nucleotide sequence ID" value="NZ_JBEYBE010000011.1"/>
</dbReference>
<feature type="domain" description="Major facilitator superfamily (MFS) profile" evidence="7">
    <location>
        <begin position="1"/>
        <end position="448"/>
    </location>
</feature>
<dbReference type="Gene3D" id="1.20.1250.20">
    <property type="entry name" value="MFS general substrate transporter like domains"/>
    <property type="match status" value="1"/>
</dbReference>
<dbReference type="Gene3D" id="1.20.1720.10">
    <property type="entry name" value="Multidrug resistance protein D"/>
    <property type="match status" value="1"/>
</dbReference>
<evidence type="ECO:0000256" key="6">
    <source>
        <dbReference type="SAM" id="Phobius"/>
    </source>
</evidence>
<dbReference type="PANTHER" id="PTHR23501">
    <property type="entry name" value="MAJOR FACILITATOR SUPERFAMILY"/>
    <property type="match status" value="1"/>
</dbReference>
<protein>
    <submittedName>
        <fullName evidence="8">MFS transporter</fullName>
    </submittedName>
</protein>
<evidence type="ECO:0000256" key="5">
    <source>
        <dbReference type="ARBA" id="ARBA00023136"/>
    </source>
</evidence>
<evidence type="ECO:0000256" key="3">
    <source>
        <dbReference type="ARBA" id="ARBA00022692"/>
    </source>
</evidence>
<feature type="transmembrane region" description="Helical" evidence="6">
    <location>
        <begin position="115"/>
        <end position="135"/>
    </location>
</feature>
<keyword evidence="5 6" id="KW-0472">Membrane</keyword>
<feature type="transmembrane region" description="Helical" evidence="6">
    <location>
        <begin position="178"/>
        <end position="198"/>
    </location>
</feature>
<evidence type="ECO:0000313" key="9">
    <source>
        <dbReference type="Proteomes" id="UP001550628"/>
    </source>
</evidence>
<dbReference type="Pfam" id="PF07690">
    <property type="entry name" value="MFS_1"/>
    <property type="match status" value="2"/>
</dbReference>
<feature type="transmembrane region" description="Helical" evidence="6">
    <location>
        <begin position="379"/>
        <end position="402"/>
    </location>
</feature>
<dbReference type="PANTHER" id="PTHR23501:SF191">
    <property type="entry name" value="VACUOLAR BASIC AMINO ACID TRANSPORTER 4"/>
    <property type="match status" value="1"/>
</dbReference>
<organism evidence="8 9">
    <name type="scientific">Nocardia rhamnosiphila</name>
    <dbReference type="NCBI Taxonomy" id="426716"/>
    <lineage>
        <taxon>Bacteria</taxon>
        <taxon>Bacillati</taxon>
        <taxon>Actinomycetota</taxon>
        <taxon>Actinomycetes</taxon>
        <taxon>Mycobacteriales</taxon>
        <taxon>Nocardiaceae</taxon>
        <taxon>Nocardia</taxon>
    </lineage>
</organism>
<dbReference type="InterPro" id="IPR020846">
    <property type="entry name" value="MFS_dom"/>
</dbReference>
<feature type="transmembrane region" description="Helical" evidence="6">
    <location>
        <begin position="345"/>
        <end position="367"/>
    </location>
</feature>
<dbReference type="EMBL" id="JBEYBF010000010">
    <property type="protein sequence ID" value="MEU1953526.1"/>
    <property type="molecule type" value="Genomic_DNA"/>
</dbReference>
<name>A0ABV2WRN7_9NOCA</name>
<evidence type="ECO:0000256" key="1">
    <source>
        <dbReference type="ARBA" id="ARBA00004429"/>
    </source>
</evidence>
<feature type="transmembrane region" description="Helical" evidence="6">
    <location>
        <begin position="245"/>
        <end position="270"/>
    </location>
</feature>
<feature type="transmembrane region" description="Helical" evidence="6">
    <location>
        <begin position="422"/>
        <end position="443"/>
    </location>
</feature>
<dbReference type="InterPro" id="IPR011701">
    <property type="entry name" value="MFS"/>
</dbReference>
<feature type="transmembrane region" description="Helical" evidence="6">
    <location>
        <begin position="204"/>
        <end position="225"/>
    </location>
</feature>
<dbReference type="InterPro" id="IPR036259">
    <property type="entry name" value="MFS_trans_sf"/>
</dbReference>
<feature type="transmembrane region" description="Helical" evidence="6">
    <location>
        <begin position="147"/>
        <end position="166"/>
    </location>
</feature>
<comment type="subcellular location">
    <subcellularLocation>
        <location evidence="1">Cell inner membrane</location>
        <topology evidence="1">Multi-pass membrane protein</topology>
    </subcellularLocation>
</comment>
<dbReference type="PROSITE" id="PS50850">
    <property type="entry name" value="MFS"/>
    <property type="match status" value="1"/>
</dbReference>
<comment type="caution">
    <text evidence="8">The sequence shown here is derived from an EMBL/GenBank/DDBJ whole genome shotgun (WGS) entry which is preliminary data.</text>
</comment>
<keyword evidence="2" id="KW-0813">Transport</keyword>
<keyword evidence="4 6" id="KW-1133">Transmembrane helix</keyword>